<feature type="signal peptide" evidence="1">
    <location>
        <begin position="1"/>
        <end position="23"/>
    </location>
</feature>
<name>A0ABM9HHT0_9BACT</name>
<reference evidence="3 4" key="1">
    <citation type="submission" date="2022-09" db="EMBL/GenBank/DDBJ databases">
        <authorList>
            <person name="Kop L."/>
        </authorList>
    </citation>
    <scope>NUCLEOTIDE SEQUENCE [LARGE SCALE GENOMIC DNA]</scope>
    <source>
        <strain evidence="3 4">347</strain>
    </source>
</reference>
<dbReference type="Pfam" id="PF00403">
    <property type="entry name" value="HMA"/>
    <property type="match status" value="1"/>
</dbReference>
<dbReference type="PROSITE" id="PS50846">
    <property type="entry name" value="HMA_2"/>
    <property type="match status" value="1"/>
</dbReference>
<dbReference type="InterPro" id="IPR036163">
    <property type="entry name" value="HMA_dom_sf"/>
</dbReference>
<evidence type="ECO:0000313" key="3">
    <source>
        <dbReference type="EMBL" id="CAI2719611.1"/>
    </source>
</evidence>
<sequence length="120" mass="13270">MSFLISKVSFFSKVAGVFFLAWALSLGEVTAQESKPVYKVYVDGLSCPFCTYGIEKKFNEVEGVQTIDIDLKTGATVITMKPGATLDEDTARKTVEAAGFTLRDFERVQKDEQKNPSSKK</sequence>
<feature type="chain" id="PRO_5045310957" evidence="1">
    <location>
        <begin position="24"/>
        <end position="120"/>
    </location>
</feature>
<accession>A0ABM9HHT0</accession>
<proteinExistence type="predicted"/>
<organism evidence="3 4">
    <name type="scientific">Nitrospina watsonii</name>
    <dbReference type="NCBI Taxonomy" id="1323948"/>
    <lineage>
        <taxon>Bacteria</taxon>
        <taxon>Pseudomonadati</taxon>
        <taxon>Nitrospinota/Tectimicrobiota group</taxon>
        <taxon>Nitrospinota</taxon>
        <taxon>Nitrospinia</taxon>
        <taxon>Nitrospinales</taxon>
        <taxon>Nitrospinaceae</taxon>
        <taxon>Nitrospina</taxon>
    </lineage>
</organism>
<keyword evidence="1" id="KW-0732">Signal</keyword>
<dbReference type="CDD" id="cd00371">
    <property type="entry name" value="HMA"/>
    <property type="match status" value="1"/>
</dbReference>
<evidence type="ECO:0000256" key="1">
    <source>
        <dbReference type="SAM" id="SignalP"/>
    </source>
</evidence>
<evidence type="ECO:0000313" key="4">
    <source>
        <dbReference type="Proteomes" id="UP001157733"/>
    </source>
</evidence>
<feature type="domain" description="HMA" evidence="2">
    <location>
        <begin position="36"/>
        <end position="103"/>
    </location>
</feature>
<dbReference type="Proteomes" id="UP001157733">
    <property type="component" value="Chromosome"/>
</dbReference>
<protein>
    <submittedName>
        <fullName evidence="3">Heavy-metal-associated domain-containing protein</fullName>
    </submittedName>
</protein>
<dbReference type="SUPFAM" id="SSF55008">
    <property type="entry name" value="HMA, heavy metal-associated domain"/>
    <property type="match status" value="1"/>
</dbReference>
<evidence type="ECO:0000259" key="2">
    <source>
        <dbReference type="PROSITE" id="PS50846"/>
    </source>
</evidence>
<dbReference type="Gene3D" id="3.30.70.100">
    <property type="match status" value="1"/>
</dbReference>
<dbReference type="EMBL" id="OX336137">
    <property type="protein sequence ID" value="CAI2719611.1"/>
    <property type="molecule type" value="Genomic_DNA"/>
</dbReference>
<gene>
    <name evidence="3" type="ORF">NSPWAT_2755</name>
</gene>
<keyword evidence="4" id="KW-1185">Reference proteome</keyword>
<dbReference type="InterPro" id="IPR006121">
    <property type="entry name" value="HMA_dom"/>
</dbReference>